<sequence>MQDMVQQGGLSLEFLALSSSEELSALVSKASQILCGELRHPTRLSGRASSSLCGAPLLQAGTGGCCAARRRQRGTWQVVRAEADFYETLGVPRNADKKAIKSAYRQKARKFHPDVNKESGAEETFKRISNAYEVLSDDQKRSIYDRYGEAGLKGSMGGGGAADMGGFNNPFDLFEQFFGASVGGRGGFGGGFGGTGGRSRAVQGEDEKYELVLDFNDAVFGSSKDIEVSRLEACTTCSGSGVKAGSTPATCGTCGGSGQVVQAVRTPLGNFQQVSGCPECEGAGETSTPCSTCGGDGRVRKSKRISLRVPPGVDDGSRLRVRGEGNAGRRGGEPGDLYVFIGVRPHPKGLRREGTTVHSDIDISYVDAILGTTVQVTTVDGLVDLKIPSGTQPGTTLVMAKRGVPRLGSSSVRGDHQVHVRVTIPSRLGKDEHRLVEELRELQGSKLVCEHIARDYPGKFRWAMVARNKARLEGVHQEMVKLNHKMKDVPIITADTHDQGAVDAAIKQTSVVIACAGPFAKIGTPVVDACVRLGSHYVDITGEIPWVARLIETYHDKAQQKGVKIVPCCGFDSIPSDLGCFLVASHIKGQLHRQTKEVTMMVGAAKGGVSGGTIASLVGAAFDETPEHRRAAMDPYGLLPPGAPHGPDKPDYWGIGYSKLAGKWHMPFIMQIVNTRVVRRSNFFNHYGDNFSYKELQESPGPIAAALGTLALALSFAALRFLRGLVLRLLPKPGEGPSKEMQLTGFWRARVIGLPEARAGEAAPAPVIAQLGDRRDPGYWSTARMVLEAGLTLALQEKELQATGRQQGGVLTAASALGMPLVERLRNAGFTFEIKE</sequence>
<keyword evidence="16" id="KW-1185">Reference proteome</keyword>
<dbReference type="HAMAP" id="MF_01152">
    <property type="entry name" value="DnaJ"/>
    <property type="match status" value="1"/>
</dbReference>
<feature type="zinc finger region" description="CR-type" evidence="11">
    <location>
        <begin position="221"/>
        <end position="302"/>
    </location>
</feature>
<dbReference type="InterPro" id="IPR001623">
    <property type="entry name" value="DnaJ_domain"/>
</dbReference>
<feature type="domain" description="CR-type" evidence="14">
    <location>
        <begin position="221"/>
        <end position="302"/>
    </location>
</feature>
<dbReference type="FunFam" id="2.10.230.10:FF:000002">
    <property type="entry name" value="Molecular chaperone DnaJ"/>
    <property type="match status" value="1"/>
</dbReference>
<dbReference type="CDD" id="cd10747">
    <property type="entry name" value="DnaJ_C"/>
    <property type="match status" value="1"/>
</dbReference>
<dbReference type="InterPro" id="IPR012724">
    <property type="entry name" value="DnaJ"/>
</dbReference>
<dbReference type="NCBIfam" id="TIGR02349">
    <property type="entry name" value="DnaJ_bact"/>
    <property type="match status" value="1"/>
</dbReference>
<keyword evidence="5" id="KW-0677">Repeat</keyword>
<feature type="region of interest" description="Disordered" evidence="12">
    <location>
        <begin position="311"/>
        <end position="330"/>
    </location>
</feature>
<evidence type="ECO:0000256" key="5">
    <source>
        <dbReference type="ARBA" id="ARBA00022737"/>
    </source>
</evidence>
<evidence type="ECO:0000259" key="14">
    <source>
        <dbReference type="PROSITE" id="PS51188"/>
    </source>
</evidence>
<dbReference type="SUPFAM" id="SSF51735">
    <property type="entry name" value="NAD(P)-binding Rossmann-fold domains"/>
    <property type="match status" value="1"/>
</dbReference>
<dbReference type="Proteomes" id="UP001445335">
    <property type="component" value="Unassembled WGS sequence"/>
</dbReference>
<dbReference type="GO" id="GO:0009408">
    <property type="term" value="P:response to heat"/>
    <property type="evidence" value="ECO:0007669"/>
    <property type="project" value="InterPro"/>
</dbReference>
<dbReference type="GO" id="GO:0051082">
    <property type="term" value="F:unfolded protein binding"/>
    <property type="evidence" value="ECO:0007669"/>
    <property type="project" value="InterPro"/>
</dbReference>
<evidence type="ECO:0000256" key="6">
    <source>
        <dbReference type="ARBA" id="ARBA00022771"/>
    </source>
</evidence>
<dbReference type="CDD" id="cd06257">
    <property type="entry name" value="DnaJ"/>
    <property type="match status" value="1"/>
</dbReference>
<feature type="domain" description="J" evidence="13">
    <location>
        <begin position="84"/>
        <end position="148"/>
    </location>
</feature>
<evidence type="ECO:0000256" key="11">
    <source>
        <dbReference type="PROSITE-ProRule" id="PRU00546"/>
    </source>
</evidence>
<dbReference type="Gene3D" id="2.60.260.20">
    <property type="entry name" value="Urease metallochaperone UreE, N-terminal domain"/>
    <property type="match status" value="2"/>
</dbReference>
<dbReference type="Gene3D" id="3.40.50.720">
    <property type="entry name" value="NAD(P)-binding Rossmann-like Domain"/>
    <property type="match status" value="1"/>
</dbReference>
<keyword evidence="4 11" id="KW-0479">Metal-binding</keyword>
<keyword evidence="3" id="KW-0934">Plastid</keyword>
<evidence type="ECO:0000256" key="9">
    <source>
        <dbReference type="ARBA" id="ARBA00023186"/>
    </source>
</evidence>
<proteinExistence type="inferred from homology"/>
<dbReference type="Pfam" id="PF01556">
    <property type="entry name" value="DnaJ_C"/>
    <property type="match status" value="1"/>
</dbReference>
<dbReference type="InterPro" id="IPR036869">
    <property type="entry name" value="J_dom_sf"/>
</dbReference>
<evidence type="ECO:0000256" key="2">
    <source>
        <dbReference type="ARBA" id="ARBA00022528"/>
    </source>
</evidence>
<keyword evidence="7 11" id="KW-0862">Zinc</keyword>
<name>A0AAW1QJI1_9CHLO</name>
<dbReference type="SUPFAM" id="SSF49493">
    <property type="entry name" value="HSP40/DnaJ peptide-binding domain"/>
    <property type="match status" value="2"/>
</dbReference>
<dbReference type="Pfam" id="PF00684">
    <property type="entry name" value="DnaJ_CXXCXGXG"/>
    <property type="match status" value="1"/>
</dbReference>
<dbReference type="InterPro" id="IPR008971">
    <property type="entry name" value="HSP40/DnaJ_pept-bd"/>
</dbReference>
<evidence type="ECO:0000256" key="7">
    <source>
        <dbReference type="ARBA" id="ARBA00022833"/>
    </source>
</evidence>
<evidence type="ECO:0000313" key="15">
    <source>
        <dbReference type="EMBL" id="KAK9821583.1"/>
    </source>
</evidence>
<reference evidence="15 16" key="1">
    <citation type="journal article" date="2024" name="Nat. Commun.">
        <title>Phylogenomics reveals the evolutionary origins of lichenization in chlorophyte algae.</title>
        <authorList>
            <person name="Puginier C."/>
            <person name="Libourel C."/>
            <person name="Otte J."/>
            <person name="Skaloud P."/>
            <person name="Haon M."/>
            <person name="Grisel S."/>
            <person name="Petersen M."/>
            <person name="Berrin J.G."/>
            <person name="Delaux P.M."/>
            <person name="Dal Grande F."/>
            <person name="Keller J."/>
        </authorList>
    </citation>
    <scope>NUCLEOTIDE SEQUENCE [LARGE SCALE GENOMIC DNA]</scope>
    <source>
        <strain evidence="15 16">SAG 245.80</strain>
    </source>
</reference>
<dbReference type="AlphaFoldDB" id="A0AAW1QJI1"/>
<dbReference type="FunFam" id="2.60.260.20:FF:000005">
    <property type="entry name" value="Chaperone protein dnaJ 1, mitochondrial"/>
    <property type="match status" value="1"/>
</dbReference>
<evidence type="ECO:0000313" key="16">
    <source>
        <dbReference type="Proteomes" id="UP001445335"/>
    </source>
</evidence>
<dbReference type="SUPFAM" id="SSF46565">
    <property type="entry name" value="Chaperone J-domain"/>
    <property type="match status" value="1"/>
</dbReference>
<evidence type="ECO:0000256" key="4">
    <source>
        <dbReference type="ARBA" id="ARBA00022723"/>
    </source>
</evidence>
<dbReference type="GO" id="GO:0009507">
    <property type="term" value="C:chloroplast"/>
    <property type="evidence" value="ECO:0007669"/>
    <property type="project" value="UniProtKB-SubCell"/>
</dbReference>
<keyword evidence="2" id="KW-0150">Chloroplast</keyword>
<dbReference type="GO" id="GO:0008270">
    <property type="term" value="F:zinc ion binding"/>
    <property type="evidence" value="ECO:0007669"/>
    <property type="project" value="UniProtKB-KW"/>
</dbReference>
<dbReference type="GO" id="GO:0031072">
    <property type="term" value="F:heat shock protein binding"/>
    <property type="evidence" value="ECO:0007669"/>
    <property type="project" value="InterPro"/>
</dbReference>
<keyword evidence="6 11" id="KW-0863">Zinc-finger</keyword>
<dbReference type="PANTHER" id="PTHR43096:SF10">
    <property type="entry name" value="CHAPERONE PROTEIN DNAJ A6, CHLOROPLASTIC"/>
    <property type="match status" value="1"/>
</dbReference>
<keyword evidence="9" id="KW-0143">Chaperone</keyword>
<evidence type="ECO:0000256" key="10">
    <source>
        <dbReference type="ARBA" id="ARBA00061004"/>
    </source>
</evidence>
<dbReference type="InterPro" id="IPR036291">
    <property type="entry name" value="NAD(P)-bd_dom_sf"/>
</dbReference>
<dbReference type="NCBIfam" id="NF008035">
    <property type="entry name" value="PRK10767.1"/>
    <property type="match status" value="1"/>
</dbReference>
<evidence type="ECO:0000256" key="1">
    <source>
        <dbReference type="ARBA" id="ARBA00004229"/>
    </source>
</evidence>
<dbReference type="PROSITE" id="PS00636">
    <property type="entry name" value="DNAJ_1"/>
    <property type="match status" value="1"/>
</dbReference>
<dbReference type="CDD" id="cd10719">
    <property type="entry name" value="DnaJ_zf"/>
    <property type="match status" value="1"/>
</dbReference>
<dbReference type="EMBL" id="JALJOU010000100">
    <property type="protein sequence ID" value="KAK9821583.1"/>
    <property type="molecule type" value="Genomic_DNA"/>
</dbReference>
<dbReference type="InterPro" id="IPR018253">
    <property type="entry name" value="DnaJ_domain_CS"/>
</dbReference>
<dbReference type="Pfam" id="PF03435">
    <property type="entry name" value="Sacchrp_dh_NADP"/>
    <property type="match status" value="1"/>
</dbReference>
<dbReference type="InterPro" id="IPR005097">
    <property type="entry name" value="Sacchrp_dh_NADP-bd"/>
</dbReference>
<dbReference type="PRINTS" id="PR00625">
    <property type="entry name" value="JDOMAIN"/>
</dbReference>
<accession>A0AAW1QJI1</accession>
<gene>
    <name evidence="15" type="ORF">WJX81_008470</name>
</gene>
<dbReference type="InterPro" id="IPR001305">
    <property type="entry name" value="HSP_DnaJ_Cys-rich_dom"/>
</dbReference>
<dbReference type="GO" id="GO:0005524">
    <property type="term" value="F:ATP binding"/>
    <property type="evidence" value="ECO:0007669"/>
    <property type="project" value="InterPro"/>
</dbReference>
<dbReference type="Gene3D" id="1.10.287.110">
    <property type="entry name" value="DnaJ domain"/>
    <property type="match status" value="1"/>
</dbReference>
<dbReference type="PROSITE" id="PS50076">
    <property type="entry name" value="DNAJ_2"/>
    <property type="match status" value="1"/>
</dbReference>
<protein>
    <submittedName>
        <fullName evidence="15">Uncharacterized protein</fullName>
    </submittedName>
</protein>
<dbReference type="Pfam" id="PF00226">
    <property type="entry name" value="DnaJ"/>
    <property type="match status" value="1"/>
</dbReference>
<dbReference type="Gene3D" id="2.10.230.10">
    <property type="entry name" value="Heat shock protein DnaJ, cysteine-rich domain"/>
    <property type="match status" value="1"/>
</dbReference>
<dbReference type="GO" id="GO:0042026">
    <property type="term" value="P:protein refolding"/>
    <property type="evidence" value="ECO:0007669"/>
    <property type="project" value="TreeGrafter"/>
</dbReference>
<comment type="similarity">
    <text evidence="10">Belongs to the DnaJ family.</text>
</comment>
<dbReference type="PROSITE" id="PS51188">
    <property type="entry name" value="ZF_CR"/>
    <property type="match status" value="1"/>
</dbReference>
<dbReference type="FunFam" id="2.60.260.20:FF:000009">
    <property type="entry name" value="Putative Mitochondrial DnaJ chaperone"/>
    <property type="match status" value="1"/>
</dbReference>
<dbReference type="InterPro" id="IPR036410">
    <property type="entry name" value="HSP_DnaJ_Cys-rich_dom_sf"/>
</dbReference>
<evidence type="ECO:0000256" key="8">
    <source>
        <dbReference type="ARBA" id="ARBA00022946"/>
    </source>
</evidence>
<comment type="caution">
    <text evidence="15">The sequence shown here is derived from an EMBL/GenBank/DDBJ whole genome shotgun (WGS) entry which is preliminary data.</text>
</comment>
<comment type="subcellular location">
    <subcellularLocation>
        <location evidence="1">Plastid</location>
        <location evidence="1">Chloroplast</location>
    </subcellularLocation>
</comment>
<dbReference type="FunFam" id="1.10.287.110:FF:000037">
    <property type="entry name" value="Chaperone protein dnaJ A6 chloroplastic"/>
    <property type="match status" value="1"/>
</dbReference>
<organism evidence="15 16">
    <name type="scientific">Elliptochloris bilobata</name>
    <dbReference type="NCBI Taxonomy" id="381761"/>
    <lineage>
        <taxon>Eukaryota</taxon>
        <taxon>Viridiplantae</taxon>
        <taxon>Chlorophyta</taxon>
        <taxon>core chlorophytes</taxon>
        <taxon>Trebouxiophyceae</taxon>
        <taxon>Trebouxiophyceae incertae sedis</taxon>
        <taxon>Elliptochloris clade</taxon>
        <taxon>Elliptochloris</taxon>
    </lineage>
</organism>
<dbReference type="SUPFAM" id="SSF57938">
    <property type="entry name" value="DnaJ/Hsp40 cysteine-rich domain"/>
    <property type="match status" value="1"/>
</dbReference>
<keyword evidence="8" id="KW-0809">Transit peptide</keyword>
<evidence type="ECO:0000259" key="13">
    <source>
        <dbReference type="PROSITE" id="PS50076"/>
    </source>
</evidence>
<dbReference type="InterPro" id="IPR002939">
    <property type="entry name" value="DnaJ_C"/>
</dbReference>
<evidence type="ECO:0000256" key="12">
    <source>
        <dbReference type="SAM" id="MobiDB-lite"/>
    </source>
</evidence>
<dbReference type="PANTHER" id="PTHR43096">
    <property type="entry name" value="DNAJ HOMOLOG 1, MITOCHONDRIAL-RELATED"/>
    <property type="match status" value="1"/>
</dbReference>
<evidence type="ECO:0000256" key="3">
    <source>
        <dbReference type="ARBA" id="ARBA00022640"/>
    </source>
</evidence>
<dbReference type="SMART" id="SM00271">
    <property type="entry name" value="DnaJ"/>
    <property type="match status" value="1"/>
</dbReference>